<dbReference type="Proteomes" id="UP000595140">
    <property type="component" value="Unassembled WGS sequence"/>
</dbReference>
<keyword evidence="3" id="KW-1185">Reference proteome</keyword>
<name>A0A484MLG9_9ASTE</name>
<dbReference type="EMBL" id="OOIL02003813">
    <property type="protein sequence ID" value="VFQ89327.1"/>
    <property type="molecule type" value="Genomic_DNA"/>
</dbReference>
<reference evidence="2 3" key="1">
    <citation type="submission" date="2018-04" db="EMBL/GenBank/DDBJ databases">
        <authorList>
            <person name="Vogel A."/>
        </authorList>
    </citation>
    <scope>NUCLEOTIDE SEQUENCE [LARGE SCALE GENOMIC DNA]</scope>
</reference>
<protein>
    <submittedName>
        <fullName evidence="2">Uncharacterized protein</fullName>
    </submittedName>
</protein>
<feature type="region of interest" description="Disordered" evidence="1">
    <location>
        <begin position="1"/>
        <end position="22"/>
    </location>
</feature>
<dbReference type="OrthoDB" id="2101583at2759"/>
<evidence type="ECO:0000256" key="1">
    <source>
        <dbReference type="SAM" id="MobiDB-lite"/>
    </source>
</evidence>
<proteinExistence type="predicted"/>
<evidence type="ECO:0000313" key="3">
    <source>
        <dbReference type="Proteomes" id="UP000595140"/>
    </source>
</evidence>
<evidence type="ECO:0000313" key="2">
    <source>
        <dbReference type="EMBL" id="VFQ89327.1"/>
    </source>
</evidence>
<gene>
    <name evidence="2" type="ORF">CCAM_LOCUS31103</name>
</gene>
<dbReference type="PANTHER" id="PTHR34966:SF1">
    <property type="entry name" value="OS04G0508100 PROTEIN"/>
    <property type="match status" value="1"/>
</dbReference>
<dbReference type="AlphaFoldDB" id="A0A484MLG9"/>
<feature type="compositionally biased region" description="Basic residues" evidence="1">
    <location>
        <begin position="1"/>
        <end position="12"/>
    </location>
</feature>
<accession>A0A484MLG9</accession>
<sequence length="155" mass="17857">MTRHERSRRPVRLRGEDETHEKKKAFQQKVSCDFRVKFDVYPLVSHQYISTYIGGSDYISISIERSKSFPIFATLISVGQRRASQLQPNMAGGGNFIHRVLSYVINEVLVNGLANSPSFQRFAVRTSRKIEEVSKLAEQKKKEIMEQMNDASKKF</sequence>
<dbReference type="PANTHER" id="PTHR34966">
    <property type="entry name" value="OSJNBA0043L24.15 PROTEIN"/>
    <property type="match status" value="1"/>
</dbReference>
<organism evidence="2 3">
    <name type="scientific">Cuscuta campestris</name>
    <dbReference type="NCBI Taxonomy" id="132261"/>
    <lineage>
        <taxon>Eukaryota</taxon>
        <taxon>Viridiplantae</taxon>
        <taxon>Streptophyta</taxon>
        <taxon>Embryophyta</taxon>
        <taxon>Tracheophyta</taxon>
        <taxon>Spermatophyta</taxon>
        <taxon>Magnoliopsida</taxon>
        <taxon>eudicotyledons</taxon>
        <taxon>Gunneridae</taxon>
        <taxon>Pentapetalae</taxon>
        <taxon>asterids</taxon>
        <taxon>lamiids</taxon>
        <taxon>Solanales</taxon>
        <taxon>Convolvulaceae</taxon>
        <taxon>Cuscuteae</taxon>
        <taxon>Cuscuta</taxon>
        <taxon>Cuscuta subgen. Grammica</taxon>
        <taxon>Cuscuta sect. Cleistogrammica</taxon>
    </lineage>
</organism>